<dbReference type="AlphaFoldDB" id="A0AAQ3Q929"/>
<dbReference type="Proteomes" id="UP001327560">
    <property type="component" value="Chromosome 3"/>
</dbReference>
<dbReference type="InterPro" id="IPR004087">
    <property type="entry name" value="KH_dom"/>
</dbReference>
<accession>A0AAQ3Q929</accession>
<dbReference type="PROSITE" id="PS50084">
    <property type="entry name" value="KH_TYPE_1"/>
    <property type="match status" value="5"/>
</dbReference>
<gene>
    <name evidence="5" type="ORF">Cni_G09161</name>
</gene>
<evidence type="ECO:0000313" key="6">
    <source>
        <dbReference type="Proteomes" id="UP001327560"/>
    </source>
</evidence>
<dbReference type="GO" id="GO:0003723">
    <property type="term" value="F:RNA binding"/>
    <property type="evidence" value="ECO:0007669"/>
    <property type="project" value="UniProtKB-UniRule"/>
</dbReference>
<feature type="domain" description="K Homology" evidence="4">
    <location>
        <begin position="140"/>
        <end position="218"/>
    </location>
</feature>
<evidence type="ECO:0000256" key="3">
    <source>
        <dbReference type="SAM" id="MobiDB-lite"/>
    </source>
</evidence>
<dbReference type="Pfam" id="PF00013">
    <property type="entry name" value="KH_1"/>
    <property type="match status" value="5"/>
</dbReference>
<feature type="domain" description="K Homology" evidence="4">
    <location>
        <begin position="309"/>
        <end position="385"/>
    </location>
</feature>
<feature type="region of interest" description="Disordered" evidence="3">
    <location>
        <begin position="19"/>
        <end position="39"/>
    </location>
</feature>
<keyword evidence="6" id="KW-1185">Reference proteome</keyword>
<evidence type="ECO:0000313" key="5">
    <source>
        <dbReference type="EMBL" id="WOL00448.1"/>
    </source>
</evidence>
<reference evidence="5 6" key="1">
    <citation type="submission" date="2023-10" db="EMBL/GenBank/DDBJ databases">
        <title>Chromosome-scale genome assembly provides insights into flower coloration mechanisms of Canna indica.</title>
        <authorList>
            <person name="Li C."/>
        </authorList>
    </citation>
    <scope>NUCLEOTIDE SEQUENCE [LARGE SCALE GENOMIC DNA]</scope>
    <source>
        <tissue evidence="5">Flower</tissue>
    </source>
</reference>
<protein>
    <recommendedName>
        <fullName evidence="4">K Homology domain-containing protein</fullName>
    </recommendedName>
</protein>
<dbReference type="Gene3D" id="3.30.1370.10">
    <property type="entry name" value="K Homology domain, type 1"/>
    <property type="match status" value="5"/>
</dbReference>
<dbReference type="EMBL" id="CP136892">
    <property type="protein sequence ID" value="WOL00448.1"/>
    <property type="molecule type" value="Genomic_DNA"/>
</dbReference>
<dbReference type="InterPro" id="IPR036612">
    <property type="entry name" value="KH_dom_type_1_sf"/>
</dbReference>
<proteinExistence type="predicted"/>
<feature type="domain" description="K Homology" evidence="4">
    <location>
        <begin position="390"/>
        <end position="464"/>
    </location>
</feature>
<name>A0AAQ3Q929_9LILI</name>
<sequence>MLTESFFVPVMVEIGKRHHRDYDNEGKQQKKRFGDKDSSNNESELVVYRILCPVGVIGSVIGRNGKVINSIRQETNAKIKVVDPFPGADKRVVTIYCYVKGKNPKDVDEDAFGPLCAAQDALLKVHDAVVNAIANSETVKNDGAHMLVPASQASSIIGKSGSTIKKLRNKTRANIKITPKNPSDATHSCAMSYDNFLQISGDAEAVKRALTAVSTIMYKFPPKEEISLDTSVPDLPSIIIPSDVPIIPAGSLYPSADTLLPHSGSVQPVIPSTHLTSEFPGFTDSSNLWPLYPSTLPIIPGYGGPARSENLVLRVLCPSDKIGRVIGKGGSTIKSMRQSSGAKIDVDDTKNDTDECIITVTSTESSNDVKSAAVEAVLLLQEKINDQDENDVYIRLLVPSKIIGCLIGKSGSIINDMRKKTKAIIYISKGEKPKHAASDNELVEVSGQVGRLRDALVQIILRLREDALKDKDVNQSARKDSNQSVPAVDPLHSSSMSVPQVMPTIPSLGPLSYDQRAETERSLGVFPGNNLYGYNSMQARDTGYGPLSSYSTKTYGGLPSYIEIVIPPNALPKVMGKGGTNLDNIKKISGAHIEIIDSKSSRFERVARISGTPEQKRSAENLIQAFIMST</sequence>
<dbReference type="CDD" id="cd22459">
    <property type="entry name" value="KH-I_PEPPER_rpt1_like"/>
    <property type="match status" value="2"/>
</dbReference>
<feature type="compositionally biased region" description="Basic and acidic residues" evidence="3">
    <location>
        <begin position="20"/>
        <end position="39"/>
    </location>
</feature>
<dbReference type="CDD" id="cd22462">
    <property type="entry name" value="KH-I_HEN4_like_rpt5"/>
    <property type="match status" value="1"/>
</dbReference>
<dbReference type="InterPro" id="IPR004088">
    <property type="entry name" value="KH_dom_type_1"/>
</dbReference>
<dbReference type="SUPFAM" id="SSF54791">
    <property type="entry name" value="Eukaryotic type KH-domain (KH-domain type I)"/>
    <property type="match status" value="5"/>
</dbReference>
<dbReference type="PANTHER" id="PTHR10288">
    <property type="entry name" value="KH DOMAIN CONTAINING RNA BINDING PROTEIN"/>
    <property type="match status" value="1"/>
</dbReference>
<keyword evidence="1" id="KW-0677">Repeat</keyword>
<evidence type="ECO:0000256" key="1">
    <source>
        <dbReference type="ARBA" id="ARBA00022737"/>
    </source>
</evidence>
<feature type="domain" description="K Homology" evidence="4">
    <location>
        <begin position="44"/>
        <end position="127"/>
    </location>
</feature>
<organism evidence="5 6">
    <name type="scientific">Canna indica</name>
    <name type="common">Indian-shot</name>
    <dbReference type="NCBI Taxonomy" id="4628"/>
    <lineage>
        <taxon>Eukaryota</taxon>
        <taxon>Viridiplantae</taxon>
        <taxon>Streptophyta</taxon>
        <taxon>Embryophyta</taxon>
        <taxon>Tracheophyta</taxon>
        <taxon>Spermatophyta</taxon>
        <taxon>Magnoliopsida</taxon>
        <taxon>Liliopsida</taxon>
        <taxon>Zingiberales</taxon>
        <taxon>Cannaceae</taxon>
        <taxon>Canna</taxon>
    </lineage>
</organism>
<evidence type="ECO:0000256" key="2">
    <source>
        <dbReference type="PROSITE-ProRule" id="PRU00117"/>
    </source>
</evidence>
<feature type="domain" description="K Homology" evidence="4">
    <location>
        <begin position="558"/>
        <end position="628"/>
    </location>
</feature>
<dbReference type="SMART" id="SM00322">
    <property type="entry name" value="KH"/>
    <property type="match status" value="5"/>
</dbReference>
<evidence type="ECO:0000259" key="4">
    <source>
        <dbReference type="SMART" id="SM00322"/>
    </source>
</evidence>
<feature type="region of interest" description="Disordered" evidence="3">
    <location>
        <begin position="471"/>
        <end position="499"/>
    </location>
</feature>
<feature type="compositionally biased region" description="Basic and acidic residues" evidence="3">
    <location>
        <begin position="471"/>
        <end position="481"/>
    </location>
</feature>
<keyword evidence="2" id="KW-0694">RNA-binding</keyword>